<evidence type="ECO:0000256" key="5">
    <source>
        <dbReference type="PIRSR" id="PIRSR000097-2"/>
    </source>
</evidence>
<dbReference type="PROSITE" id="PS00798">
    <property type="entry name" value="ALDOKETO_REDUCTASE_1"/>
    <property type="match status" value="1"/>
</dbReference>
<keyword evidence="3" id="KW-0560">Oxidoreductase</keyword>
<reference evidence="8 9" key="1">
    <citation type="submission" date="2019-03" db="EMBL/GenBank/DDBJ databases">
        <title>Paraburkholderia sp. 4M-K11, isolated from subtropical forest soil.</title>
        <authorList>
            <person name="Gao Z.-H."/>
            <person name="Qiu L.-H."/>
        </authorList>
    </citation>
    <scope>NUCLEOTIDE SEQUENCE [LARGE SCALE GENOMIC DNA]</scope>
    <source>
        <strain evidence="8 9">4M-K11</strain>
    </source>
</reference>
<dbReference type="Pfam" id="PF00248">
    <property type="entry name" value="Aldo_ket_red"/>
    <property type="match status" value="1"/>
</dbReference>
<gene>
    <name evidence="8" type="ORF">EYW47_35195</name>
</gene>
<evidence type="ECO:0000313" key="9">
    <source>
        <dbReference type="Proteomes" id="UP000295722"/>
    </source>
</evidence>
<sequence>MAQQNREVPVVPDVHIGSAAIPAIGFGTYGMGAADIYRVIPEALRAGFRHIDTAQIYRNEAEIGECVAESGTPRREIFLTTKVWVSHYAHQHFEASVNESLRKLRTDYIDLLLLHWPGSDVPLAEQIAGLNAVVRAGKVRHIGVSNFNRAQMTEAIRLSTAPLVTNQFEYHPYLNQSLLTESTLQAGLAVTAYCGMAVGRVFTEPALERIAARHDKTIAQIVLRWLVQQRGVVALSRTTRVDRLAQNLAVFDFELDSADMATIHALATSGSRIVNPPGLAPQWDSTAP</sequence>
<protein>
    <submittedName>
        <fullName evidence="8">Aldo/keto reductase</fullName>
    </submittedName>
</protein>
<dbReference type="RefSeq" id="WP_133199419.1">
    <property type="nucleotide sequence ID" value="NZ_JBHUCW010000030.1"/>
</dbReference>
<evidence type="ECO:0000259" key="7">
    <source>
        <dbReference type="Pfam" id="PF00248"/>
    </source>
</evidence>
<dbReference type="PANTHER" id="PTHR43827:SF3">
    <property type="entry name" value="NADP-DEPENDENT OXIDOREDUCTASE DOMAIN-CONTAINING PROTEIN"/>
    <property type="match status" value="1"/>
</dbReference>
<keyword evidence="9" id="KW-1185">Reference proteome</keyword>
<accession>A0A4R5LZZ5</accession>
<dbReference type="GO" id="GO:0051596">
    <property type="term" value="P:methylglyoxal catabolic process"/>
    <property type="evidence" value="ECO:0007669"/>
    <property type="project" value="TreeGrafter"/>
</dbReference>
<dbReference type="Proteomes" id="UP000295722">
    <property type="component" value="Unassembled WGS sequence"/>
</dbReference>
<feature type="domain" description="NADP-dependent oxidoreductase" evidence="7">
    <location>
        <begin position="24"/>
        <end position="266"/>
    </location>
</feature>
<comment type="similarity">
    <text evidence="1">Belongs to the aldo/keto reductase family.</text>
</comment>
<dbReference type="SUPFAM" id="SSF51430">
    <property type="entry name" value="NAD(P)-linked oxidoreductase"/>
    <property type="match status" value="1"/>
</dbReference>
<evidence type="ECO:0000256" key="2">
    <source>
        <dbReference type="ARBA" id="ARBA00022857"/>
    </source>
</evidence>
<feature type="site" description="Lowers pKa of active site Tyr" evidence="6">
    <location>
        <position position="82"/>
    </location>
</feature>
<dbReference type="InterPro" id="IPR020471">
    <property type="entry name" value="AKR"/>
</dbReference>
<dbReference type="InterPro" id="IPR023210">
    <property type="entry name" value="NADP_OxRdtase_dom"/>
</dbReference>
<dbReference type="InterPro" id="IPR036812">
    <property type="entry name" value="NAD(P)_OxRdtase_dom_sf"/>
</dbReference>
<dbReference type="GO" id="GO:1990002">
    <property type="term" value="F:methylglyoxal reductase (NADPH) (acetol producing) activity"/>
    <property type="evidence" value="ECO:0007669"/>
    <property type="project" value="TreeGrafter"/>
</dbReference>
<dbReference type="InterPro" id="IPR018170">
    <property type="entry name" value="Aldo/ket_reductase_CS"/>
</dbReference>
<evidence type="ECO:0000313" key="8">
    <source>
        <dbReference type="EMBL" id="TDG18285.1"/>
    </source>
</evidence>
<name>A0A4R5LZZ5_9BURK</name>
<dbReference type="OrthoDB" id="9804790at2"/>
<evidence type="ECO:0000256" key="6">
    <source>
        <dbReference type="PIRSR" id="PIRSR000097-3"/>
    </source>
</evidence>
<feature type="binding site" evidence="5">
    <location>
        <position position="115"/>
    </location>
    <ligand>
        <name>substrate</name>
    </ligand>
</feature>
<feature type="active site" description="Proton donor" evidence="4">
    <location>
        <position position="57"/>
    </location>
</feature>
<evidence type="ECO:0000256" key="1">
    <source>
        <dbReference type="ARBA" id="ARBA00007905"/>
    </source>
</evidence>
<keyword evidence="2" id="KW-0521">NADP</keyword>
<evidence type="ECO:0000256" key="4">
    <source>
        <dbReference type="PIRSR" id="PIRSR000097-1"/>
    </source>
</evidence>
<dbReference type="PROSITE" id="PS00062">
    <property type="entry name" value="ALDOKETO_REDUCTASE_2"/>
    <property type="match status" value="1"/>
</dbReference>
<dbReference type="Gene3D" id="3.20.20.100">
    <property type="entry name" value="NADP-dependent oxidoreductase domain"/>
    <property type="match status" value="1"/>
</dbReference>
<organism evidence="8 9">
    <name type="scientific">Paraburkholderia silviterrae</name>
    <dbReference type="NCBI Taxonomy" id="2528715"/>
    <lineage>
        <taxon>Bacteria</taxon>
        <taxon>Pseudomonadati</taxon>
        <taxon>Pseudomonadota</taxon>
        <taxon>Betaproteobacteria</taxon>
        <taxon>Burkholderiales</taxon>
        <taxon>Burkholderiaceae</taxon>
        <taxon>Paraburkholderia</taxon>
    </lineage>
</organism>
<dbReference type="PIRSF" id="PIRSF000097">
    <property type="entry name" value="AKR"/>
    <property type="match status" value="1"/>
</dbReference>
<dbReference type="EMBL" id="SMRP01000033">
    <property type="protein sequence ID" value="TDG18285.1"/>
    <property type="molecule type" value="Genomic_DNA"/>
</dbReference>
<dbReference type="PANTHER" id="PTHR43827">
    <property type="entry name" value="2,5-DIKETO-D-GLUCONIC ACID REDUCTASE"/>
    <property type="match status" value="1"/>
</dbReference>
<dbReference type="AlphaFoldDB" id="A0A4R5LZZ5"/>
<proteinExistence type="inferred from homology"/>
<dbReference type="PRINTS" id="PR00069">
    <property type="entry name" value="ALDKETRDTASE"/>
</dbReference>
<evidence type="ECO:0000256" key="3">
    <source>
        <dbReference type="ARBA" id="ARBA00023002"/>
    </source>
</evidence>
<comment type="caution">
    <text evidence="8">The sequence shown here is derived from an EMBL/GenBank/DDBJ whole genome shotgun (WGS) entry which is preliminary data.</text>
</comment>